<reference evidence="2 3" key="1">
    <citation type="submission" date="2016-10" db="EMBL/GenBank/DDBJ databases">
        <authorList>
            <person name="de Groot N.N."/>
        </authorList>
    </citation>
    <scope>NUCLEOTIDE SEQUENCE [LARGE SCALE GENOMIC DNA]</scope>
    <source>
        <strain evidence="2 3">DSM 44637</strain>
    </source>
</reference>
<feature type="compositionally biased region" description="Basic and acidic residues" evidence="1">
    <location>
        <begin position="43"/>
        <end position="59"/>
    </location>
</feature>
<dbReference type="AlphaFoldDB" id="A0A1I5MI80"/>
<evidence type="ECO:0000256" key="1">
    <source>
        <dbReference type="SAM" id="MobiDB-lite"/>
    </source>
</evidence>
<feature type="region of interest" description="Disordered" evidence="1">
    <location>
        <begin position="1"/>
        <end position="59"/>
    </location>
</feature>
<dbReference type="RefSeq" id="WP_093573899.1">
    <property type="nucleotide sequence ID" value="NZ_FOWC01000004.1"/>
</dbReference>
<name>A0A1I5MI80_9PSEU</name>
<gene>
    <name evidence="2" type="ORF">SAMN05421854_10439</name>
</gene>
<proteinExistence type="predicted"/>
<dbReference type="EMBL" id="FOWC01000004">
    <property type="protein sequence ID" value="SFP08651.1"/>
    <property type="molecule type" value="Genomic_DNA"/>
</dbReference>
<dbReference type="STRING" id="112413.SAMN05421854_10439"/>
<accession>A0A1I5MI80</accession>
<evidence type="ECO:0000313" key="3">
    <source>
        <dbReference type="Proteomes" id="UP000199137"/>
    </source>
</evidence>
<organism evidence="2 3">
    <name type="scientific">Amycolatopsis rubida</name>
    <dbReference type="NCBI Taxonomy" id="112413"/>
    <lineage>
        <taxon>Bacteria</taxon>
        <taxon>Bacillati</taxon>
        <taxon>Actinomycetota</taxon>
        <taxon>Actinomycetes</taxon>
        <taxon>Pseudonocardiales</taxon>
        <taxon>Pseudonocardiaceae</taxon>
        <taxon>Amycolatopsis</taxon>
    </lineage>
</organism>
<evidence type="ECO:0000313" key="2">
    <source>
        <dbReference type="EMBL" id="SFP08651.1"/>
    </source>
</evidence>
<dbReference type="Proteomes" id="UP000199137">
    <property type="component" value="Unassembled WGS sequence"/>
</dbReference>
<protein>
    <submittedName>
        <fullName evidence="2">Uncharacterized protein</fullName>
    </submittedName>
</protein>
<sequence>MTDPIAKAFADAGLMPEPEPESPEVDPGPPGAPRNPAAGTTDPLERTDPLLRALDDIGI</sequence>